<name>A0A6J5U2C8_PRUAR</name>
<organism evidence="2 3">
    <name type="scientific">Prunus armeniaca</name>
    <name type="common">Apricot</name>
    <name type="synonym">Armeniaca vulgaris</name>
    <dbReference type="NCBI Taxonomy" id="36596"/>
    <lineage>
        <taxon>Eukaryota</taxon>
        <taxon>Viridiplantae</taxon>
        <taxon>Streptophyta</taxon>
        <taxon>Embryophyta</taxon>
        <taxon>Tracheophyta</taxon>
        <taxon>Spermatophyta</taxon>
        <taxon>Magnoliopsida</taxon>
        <taxon>eudicotyledons</taxon>
        <taxon>Gunneridae</taxon>
        <taxon>Pentapetalae</taxon>
        <taxon>rosids</taxon>
        <taxon>fabids</taxon>
        <taxon>Rosales</taxon>
        <taxon>Rosaceae</taxon>
        <taxon>Amygdaloideae</taxon>
        <taxon>Amygdaleae</taxon>
        <taxon>Prunus</taxon>
    </lineage>
</organism>
<evidence type="ECO:0000313" key="2">
    <source>
        <dbReference type="EMBL" id="CAB4270510.1"/>
    </source>
</evidence>
<dbReference type="InterPro" id="IPR011009">
    <property type="entry name" value="Kinase-like_dom_sf"/>
</dbReference>
<dbReference type="EMBL" id="CAEKDK010000002">
    <property type="protein sequence ID" value="CAB4270510.1"/>
    <property type="molecule type" value="Genomic_DNA"/>
</dbReference>
<proteinExistence type="predicted"/>
<dbReference type="AlphaFoldDB" id="A0A6J5U2C8"/>
<dbReference type="Pfam" id="PF00069">
    <property type="entry name" value="Pkinase"/>
    <property type="match status" value="1"/>
</dbReference>
<dbReference type="GO" id="GO:0004672">
    <property type="term" value="F:protein kinase activity"/>
    <property type="evidence" value="ECO:0007669"/>
    <property type="project" value="InterPro"/>
</dbReference>
<dbReference type="SUPFAM" id="SSF56112">
    <property type="entry name" value="Protein kinase-like (PK-like)"/>
    <property type="match status" value="1"/>
</dbReference>
<dbReference type="PROSITE" id="PS50011">
    <property type="entry name" value="PROTEIN_KINASE_DOM"/>
    <property type="match status" value="1"/>
</dbReference>
<dbReference type="PANTHER" id="PTHR46863">
    <property type="entry name" value="OS09G0572100 PROTEIN"/>
    <property type="match status" value="1"/>
</dbReference>
<evidence type="ECO:0000313" key="3">
    <source>
        <dbReference type="Proteomes" id="UP000507222"/>
    </source>
</evidence>
<reference evidence="2 3" key="1">
    <citation type="submission" date="2020-05" db="EMBL/GenBank/DDBJ databases">
        <authorList>
            <person name="Campoy J."/>
            <person name="Schneeberger K."/>
            <person name="Spophaly S."/>
        </authorList>
    </citation>
    <scope>NUCLEOTIDE SEQUENCE [LARGE SCALE GENOMIC DNA]</scope>
    <source>
        <strain evidence="2">PruArmRojPasFocal</strain>
    </source>
</reference>
<dbReference type="PANTHER" id="PTHR46863:SF2">
    <property type="entry name" value="LYSM DOMAIN RECEPTOR-LIKE KINASE 3"/>
    <property type="match status" value="1"/>
</dbReference>
<evidence type="ECO:0000259" key="1">
    <source>
        <dbReference type="PROSITE" id="PS50011"/>
    </source>
</evidence>
<gene>
    <name evidence="2" type="ORF">CURHAP_LOCUS16647</name>
</gene>
<feature type="domain" description="Protein kinase" evidence="1">
    <location>
        <begin position="114"/>
        <end position="440"/>
    </location>
</feature>
<dbReference type="GO" id="GO:0005524">
    <property type="term" value="F:ATP binding"/>
    <property type="evidence" value="ECO:0007669"/>
    <property type="project" value="InterPro"/>
</dbReference>
<accession>A0A6J5U2C8</accession>
<dbReference type="Gene3D" id="1.10.510.10">
    <property type="entry name" value="Transferase(Phosphotransferase) domain 1"/>
    <property type="match status" value="1"/>
</dbReference>
<dbReference type="Proteomes" id="UP000507222">
    <property type="component" value="Unassembled WGS sequence"/>
</dbReference>
<dbReference type="InterPro" id="IPR000719">
    <property type="entry name" value="Prot_kinase_dom"/>
</dbReference>
<protein>
    <recommendedName>
        <fullName evidence="1">Protein kinase domain-containing protein</fullName>
    </recommendedName>
</protein>
<sequence>MMKIVKYLNVIETLCGTKSLMKHTQWDCFQVPSPFSRSLLLLLTQLCLTDAPFICCRFIGSLSHWIETLTKNQVPTHHVDVAVEEKKKKKGRLPIVPESPIEARSSSSVPTDPYSAYSITSGTNFSPSSSTSSIASLKSHIKSSLPENPMIYDMSDIRKAIYSKPSWSSLRSSLRGKDVVIFQRKSVIPLSYSVLNHRLVQISKSYHTSLIKLLGASLSKEYVYLVYEYVPGANLVNCLRNPKNPDFTVLSTWLSRMQVAADLADGLNYMHHLIGDNSTFVHNHIKSSNINVSEQKNLQLRAKICHFATAALCGETQALSSTAEGTRVYMAPEAQLTHKCDVYAFGVVLLELISGEEPLMDGNGGGGGGGCRRVSVIETAREAVSSRGGVRRWVDRRLKDSFPIEVAEKMVKVALECVEEDPESRPDMGRVAGLVSKLFLKSESWDKKIGPPLT</sequence>